<sequence>MTSEDGPLARPYRAVRAVRAPEDGPWPGVLARTPAGESRLLVDAELLGAEWKGWDAAADGHLLAPLDIARRPDGHDVVLPVCVERLHDFLRRRTARMPLGAGEAVTLGVGLLRGCEEIAGAAEVTGEWWLDEAGRPVLATDVTQERALDSAAAAFELVEVEPALRRTWQTGLRALTAERVSASELVACEEALFAVADAEPLSTVTLAPRGAFDELARSIAGSDTRLADAPQPPPRAMWQSLIAGMDDDLADSVSRATTAVWRRLRPGVRTQSTRRKAPWVVGGTVAAAVLAGGVLWPSAGGVATGPSPTAVPSPSPSATAPGEEASTSGSAEGAPAEAPPDLAAVVGALLDARAVCQDDAACLAGVAVDPGALTGGLIDLPADARAITLLDDFGDLAVVRIDAVPASESAQLVVVIRQDGKWLLRDVHDVAQQP</sequence>
<comment type="caution">
    <text evidence="2">The sequence shown here is derived from an EMBL/GenBank/DDBJ whole genome shotgun (WGS) entry which is preliminary data.</text>
</comment>
<evidence type="ECO:0000313" key="3">
    <source>
        <dbReference type="Proteomes" id="UP001283109"/>
    </source>
</evidence>
<accession>A0ABU4H3W0</accession>
<evidence type="ECO:0000313" key="2">
    <source>
        <dbReference type="EMBL" id="MDW4572584.1"/>
    </source>
</evidence>
<feature type="region of interest" description="Disordered" evidence="1">
    <location>
        <begin position="303"/>
        <end position="338"/>
    </location>
</feature>
<protein>
    <submittedName>
        <fullName evidence="2">Uncharacterized protein</fullName>
    </submittedName>
</protein>
<organism evidence="2 3">
    <name type="scientific">Microbacterium arthrosphaerae</name>
    <dbReference type="NCBI Taxonomy" id="792652"/>
    <lineage>
        <taxon>Bacteria</taxon>
        <taxon>Bacillati</taxon>
        <taxon>Actinomycetota</taxon>
        <taxon>Actinomycetes</taxon>
        <taxon>Micrococcales</taxon>
        <taxon>Microbacteriaceae</taxon>
        <taxon>Microbacterium</taxon>
    </lineage>
</organism>
<dbReference type="RefSeq" id="WP_318353109.1">
    <property type="nucleotide sequence ID" value="NZ_JAWQEV010000002.1"/>
</dbReference>
<proteinExistence type="predicted"/>
<gene>
    <name evidence="2" type="ORF">R8Z58_07300</name>
</gene>
<keyword evidence="3" id="KW-1185">Reference proteome</keyword>
<name>A0ABU4H3W0_9MICO</name>
<dbReference type="Proteomes" id="UP001283109">
    <property type="component" value="Unassembled WGS sequence"/>
</dbReference>
<dbReference type="EMBL" id="JAWQEV010000002">
    <property type="protein sequence ID" value="MDW4572584.1"/>
    <property type="molecule type" value="Genomic_DNA"/>
</dbReference>
<feature type="compositionally biased region" description="Low complexity" evidence="1">
    <location>
        <begin position="316"/>
        <end position="338"/>
    </location>
</feature>
<reference evidence="2 3" key="1">
    <citation type="submission" date="2023-11" db="EMBL/GenBank/DDBJ databases">
        <title>Draft genome sequence of Microbacterium arthrosphaerae JCM 30492.</title>
        <authorList>
            <person name="Zhang G."/>
            <person name="Ding Y."/>
        </authorList>
    </citation>
    <scope>NUCLEOTIDE SEQUENCE [LARGE SCALE GENOMIC DNA]</scope>
    <source>
        <strain evidence="2 3">JCM 30492</strain>
    </source>
</reference>
<evidence type="ECO:0000256" key="1">
    <source>
        <dbReference type="SAM" id="MobiDB-lite"/>
    </source>
</evidence>